<keyword evidence="2" id="KW-0812">Transmembrane</keyword>
<comment type="caution">
    <text evidence="3">The sequence shown here is derived from an EMBL/GenBank/DDBJ whole genome shotgun (WGS) entry which is preliminary data.</text>
</comment>
<keyword evidence="4" id="KW-1185">Reference proteome</keyword>
<dbReference type="PANTHER" id="PTHR37576:SF2">
    <property type="entry name" value="DEFECT AT LOW TEMPERATURE PROTEIN 1"/>
    <property type="match status" value="1"/>
</dbReference>
<feature type="transmembrane region" description="Helical" evidence="2">
    <location>
        <begin position="150"/>
        <end position="170"/>
    </location>
</feature>
<dbReference type="Proteomes" id="UP001305779">
    <property type="component" value="Unassembled WGS sequence"/>
</dbReference>
<evidence type="ECO:0000256" key="2">
    <source>
        <dbReference type="SAM" id="Phobius"/>
    </source>
</evidence>
<feature type="compositionally biased region" description="Basic and acidic residues" evidence="1">
    <location>
        <begin position="1"/>
        <end position="10"/>
    </location>
</feature>
<dbReference type="PANTHER" id="PTHR37576">
    <property type="entry name" value="DEFECT AT LOW TEMPERATURE PROTEIN 1"/>
    <property type="match status" value="1"/>
</dbReference>
<accession>A0ABR0ESE4</accession>
<protein>
    <submittedName>
        <fullName evidence="3">Uncharacterized protein</fullName>
    </submittedName>
</protein>
<sequence length="608" mass="66586">MAGEDPKQPLEVDVSPIDAPESLPLHEDHHVSSLDRSGINNDMANSGEDLQAFGPERHTPAPYEQIPPGMTKLNNYETLCCQTEGCPATMNPLHYLQGNPDDRAWQKTFLRSGPLLGICALMFVMLSIPAAAIVLSLADAKAVETWKVQPSVYLSVFTGVGNKVLAFAAAKGAIITHFSILTATSMCALVILVDGILLQSATTTVQRSLRMPVKLHAVLPPEIPNNFTGLAAKLDLQNDFLSTAMNENFAPVWRDWVARDPIPSPVEDCPGTCLTTVQAPAFSLTSCEVMSSEFMDLAVIAAANGSEDAYPAATGARSSHCRSRSPREAAEREAIFVDIGMIDQGISETAAGNFTQRRCVLEPAIAECQVTVHNDSTVDINALEPVILSLADNNVLIKVWENATWLNSPGPFEQSLIENPVFLYSNLGDESPRIINAPVLRDPWNEVLKRLDELMFRAAVLATQTLDEAAVAEPSEPSLTTRQNVDGIRIDAQPVFETRRGFFWGASAVQIVCVVLVTITYWKYWALERNKSLSSLELAKAFDAPLLRDARPNLSARRLVEEVGDRKVRYGLVEDKVTGKDDEKLCKRLVFDEEHRVQSFSDGCSTPK</sequence>
<keyword evidence="2" id="KW-0472">Membrane</keyword>
<feature type="region of interest" description="Disordered" evidence="1">
    <location>
        <begin position="1"/>
        <end position="26"/>
    </location>
</feature>
<evidence type="ECO:0000313" key="3">
    <source>
        <dbReference type="EMBL" id="KAK4504395.1"/>
    </source>
</evidence>
<evidence type="ECO:0000256" key="1">
    <source>
        <dbReference type="SAM" id="MobiDB-lite"/>
    </source>
</evidence>
<name>A0ABR0ESE4_ZASCE</name>
<gene>
    <name evidence="3" type="ORF">PRZ48_005311</name>
</gene>
<keyword evidence="2" id="KW-1133">Transmembrane helix</keyword>
<feature type="transmembrane region" description="Helical" evidence="2">
    <location>
        <begin position="177"/>
        <end position="198"/>
    </location>
</feature>
<evidence type="ECO:0000313" key="4">
    <source>
        <dbReference type="Proteomes" id="UP001305779"/>
    </source>
</evidence>
<dbReference type="EMBL" id="JAXOVC010000003">
    <property type="protein sequence ID" value="KAK4504395.1"/>
    <property type="molecule type" value="Genomic_DNA"/>
</dbReference>
<reference evidence="3 4" key="1">
    <citation type="journal article" date="2023" name="G3 (Bethesda)">
        <title>A chromosome-level genome assembly of Zasmidium syzygii isolated from banana leaves.</title>
        <authorList>
            <person name="van Westerhoven A.C."/>
            <person name="Mehrabi R."/>
            <person name="Talebi R."/>
            <person name="Steentjes M.B.F."/>
            <person name="Corcolon B."/>
            <person name="Chong P.A."/>
            <person name="Kema G.H.J."/>
            <person name="Seidl M.F."/>
        </authorList>
    </citation>
    <scope>NUCLEOTIDE SEQUENCE [LARGE SCALE GENOMIC DNA]</scope>
    <source>
        <strain evidence="3 4">P124</strain>
    </source>
</reference>
<proteinExistence type="predicted"/>
<feature type="transmembrane region" description="Helical" evidence="2">
    <location>
        <begin position="502"/>
        <end position="522"/>
    </location>
</feature>
<organism evidence="3 4">
    <name type="scientific">Zasmidium cellare</name>
    <name type="common">Wine cellar mold</name>
    <name type="synonym">Racodium cellare</name>
    <dbReference type="NCBI Taxonomy" id="395010"/>
    <lineage>
        <taxon>Eukaryota</taxon>
        <taxon>Fungi</taxon>
        <taxon>Dikarya</taxon>
        <taxon>Ascomycota</taxon>
        <taxon>Pezizomycotina</taxon>
        <taxon>Dothideomycetes</taxon>
        <taxon>Dothideomycetidae</taxon>
        <taxon>Mycosphaerellales</taxon>
        <taxon>Mycosphaerellaceae</taxon>
        <taxon>Zasmidium</taxon>
    </lineage>
</organism>
<feature type="transmembrane region" description="Helical" evidence="2">
    <location>
        <begin position="115"/>
        <end position="138"/>
    </location>
</feature>